<evidence type="ECO:0000313" key="3">
    <source>
        <dbReference type="Proteomes" id="UP000737402"/>
    </source>
</evidence>
<keyword evidence="1" id="KW-1133">Transmembrane helix</keyword>
<accession>A0ABS2NWZ9</accession>
<reference evidence="2 3" key="1">
    <citation type="submission" date="2021-01" db="EMBL/GenBank/DDBJ databases">
        <title>Genomic Encyclopedia of Type Strains, Phase IV (KMG-IV): sequencing the most valuable type-strain genomes for metagenomic binning, comparative biology and taxonomic classification.</title>
        <authorList>
            <person name="Goeker M."/>
        </authorList>
    </citation>
    <scope>NUCLEOTIDE SEQUENCE [LARGE SCALE GENOMIC DNA]</scope>
    <source>
        <strain evidence="2 3">DSM 25879</strain>
    </source>
</reference>
<feature type="transmembrane region" description="Helical" evidence="1">
    <location>
        <begin position="7"/>
        <end position="26"/>
    </location>
</feature>
<protein>
    <submittedName>
        <fullName evidence="2">Uncharacterized protein</fullName>
    </submittedName>
</protein>
<keyword evidence="3" id="KW-1185">Reference proteome</keyword>
<organism evidence="2 3">
    <name type="scientific">Sutcliffiella tianshenii</name>
    <dbReference type="NCBI Taxonomy" id="1463404"/>
    <lineage>
        <taxon>Bacteria</taxon>
        <taxon>Bacillati</taxon>
        <taxon>Bacillota</taxon>
        <taxon>Bacilli</taxon>
        <taxon>Bacillales</taxon>
        <taxon>Bacillaceae</taxon>
        <taxon>Sutcliffiella</taxon>
    </lineage>
</organism>
<keyword evidence="1" id="KW-0812">Transmembrane</keyword>
<sequence length="29" mass="3476">MQLIKMIKSFVIYSTVVNFIDLWLLISFI</sequence>
<comment type="caution">
    <text evidence="2">The sequence shown here is derived from an EMBL/GenBank/DDBJ whole genome shotgun (WGS) entry which is preliminary data.</text>
</comment>
<dbReference type="EMBL" id="JAFBED010000002">
    <property type="protein sequence ID" value="MBM7619196.1"/>
    <property type="molecule type" value="Genomic_DNA"/>
</dbReference>
<gene>
    <name evidence="2" type="ORF">JOC95_001045</name>
</gene>
<name>A0ABS2NWZ9_9BACI</name>
<keyword evidence="1" id="KW-0472">Membrane</keyword>
<dbReference type="Proteomes" id="UP000737402">
    <property type="component" value="Unassembled WGS sequence"/>
</dbReference>
<evidence type="ECO:0000313" key="2">
    <source>
        <dbReference type="EMBL" id="MBM7619196.1"/>
    </source>
</evidence>
<evidence type="ECO:0000256" key="1">
    <source>
        <dbReference type="SAM" id="Phobius"/>
    </source>
</evidence>
<proteinExistence type="predicted"/>